<dbReference type="Proteomes" id="UP000006247">
    <property type="component" value="Unassembled WGS sequence"/>
</dbReference>
<gene>
    <name evidence="2" type="ORF">CORMATOL_00182</name>
</gene>
<feature type="region of interest" description="Disordered" evidence="1">
    <location>
        <begin position="1"/>
        <end position="40"/>
    </location>
</feature>
<evidence type="ECO:0000313" key="2">
    <source>
        <dbReference type="EMBL" id="EEG28133.1"/>
    </source>
</evidence>
<comment type="caution">
    <text evidence="2">The sequence shown here is derived from an EMBL/GenBank/DDBJ whole genome shotgun (WGS) entry which is preliminary data.</text>
</comment>
<dbReference type="EMBL" id="ACEB01000003">
    <property type="protein sequence ID" value="EEG28133.1"/>
    <property type="molecule type" value="Genomic_DNA"/>
</dbReference>
<reference evidence="2 3" key="1">
    <citation type="submission" date="2009-01" db="EMBL/GenBank/DDBJ databases">
        <authorList>
            <person name="Fulton L."/>
            <person name="Clifton S."/>
            <person name="Chinwalla A.T."/>
            <person name="Mitreva M."/>
            <person name="Sodergren E."/>
            <person name="Weinstock G."/>
            <person name="Clifton S."/>
            <person name="Dooling D.J."/>
            <person name="Fulton B."/>
            <person name="Minx P."/>
            <person name="Pepin K.H."/>
            <person name="Johnson M."/>
            <person name="Bhonagiri V."/>
            <person name="Nash W.E."/>
            <person name="Mardis E.R."/>
            <person name="Wilson R.K."/>
        </authorList>
    </citation>
    <scope>NUCLEOTIDE SEQUENCE [LARGE SCALE GENOMIC DNA]</scope>
    <source>
        <strain evidence="2 3">ATCC 33806</strain>
    </source>
</reference>
<protein>
    <submittedName>
        <fullName evidence="2">Uncharacterized protein</fullName>
    </submittedName>
</protein>
<dbReference type="AlphaFoldDB" id="C0DZN7"/>
<name>C0DZN7_9CORY</name>
<accession>C0DZN7</accession>
<evidence type="ECO:0000313" key="3">
    <source>
        <dbReference type="Proteomes" id="UP000006247"/>
    </source>
</evidence>
<feature type="compositionally biased region" description="Low complexity" evidence="1">
    <location>
        <begin position="29"/>
        <end position="40"/>
    </location>
</feature>
<dbReference type="HOGENOM" id="CLU_3288162_0_0_11"/>
<organism evidence="2 3">
    <name type="scientific">Corynebacterium matruchotii ATCC 33806</name>
    <dbReference type="NCBI Taxonomy" id="566549"/>
    <lineage>
        <taxon>Bacteria</taxon>
        <taxon>Bacillati</taxon>
        <taxon>Actinomycetota</taxon>
        <taxon>Actinomycetes</taxon>
        <taxon>Mycobacteriales</taxon>
        <taxon>Corynebacteriaceae</taxon>
        <taxon>Corynebacterium</taxon>
    </lineage>
</organism>
<proteinExistence type="predicted"/>
<sequence>MGVGAAGGRRRWGPTSTRKARALPHRRVAAAAPHCTTTAP</sequence>
<feature type="compositionally biased region" description="Basic residues" evidence="1">
    <location>
        <begin position="8"/>
        <end position="28"/>
    </location>
</feature>
<evidence type="ECO:0000256" key="1">
    <source>
        <dbReference type="SAM" id="MobiDB-lite"/>
    </source>
</evidence>